<reference evidence="2 3" key="1">
    <citation type="submission" date="2018-11" db="EMBL/GenBank/DDBJ databases">
        <authorList>
            <person name="Li F."/>
        </authorList>
    </citation>
    <scope>NUCLEOTIDE SEQUENCE [LARGE SCALE GENOMIC DNA]</scope>
    <source>
        <strain evidence="2 3">Gsoil 818</strain>
    </source>
</reference>
<dbReference type="PANTHER" id="PTHR43649:SF12">
    <property type="entry name" value="DIACETYLCHITOBIOSE BINDING PROTEIN DASA"/>
    <property type="match status" value="1"/>
</dbReference>
<dbReference type="Proteomes" id="UP000279994">
    <property type="component" value="Unassembled WGS sequence"/>
</dbReference>
<evidence type="ECO:0000313" key="3">
    <source>
        <dbReference type="Proteomes" id="UP000279994"/>
    </source>
</evidence>
<dbReference type="Gene3D" id="3.40.190.10">
    <property type="entry name" value="Periplasmic binding protein-like II"/>
    <property type="match status" value="2"/>
</dbReference>
<dbReference type="EMBL" id="RJSF01000044">
    <property type="protein sequence ID" value="RNM12645.1"/>
    <property type="molecule type" value="Genomic_DNA"/>
</dbReference>
<name>A0A3N0GJJ5_9ACTN</name>
<dbReference type="OrthoDB" id="358201at2"/>
<dbReference type="PANTHER" id="PTHR43649">
    <property type="entry name" value="ARABINOSE-BINDING PROTEIN-RELATED"/>
    <property type="match status" value="1"/>
</dbReference>
<dbReference type="SUPFAM" id="SSF53850">
    <property type="entry name" value="Periplasmic binding protein-like II"/>
    <property type="match status" value="1"/>
</dbReference>
<proteinExistence type="predicted"/>
<dbReference type="RefSeq" id="WP_123224408.1">
    <property type="nucleotide sequence ID" value="NZ_RJSF01000044.1"/>
</dbReference>
<protein>
    <submittedName>
        <fullName evidence="2">Extracellular solute-binding protein</fullName>
    </submittedName>
</protein>
<dbReference type="Pfam" id="PF01547">
    <property type="entry name" value="SBP_bac_1"/>
    <property type="match status" value="1"/>
</dbReference>
<keyword evidence="3" id="KW-1185">Reference proteome</keyword>
<organism evidence="2 3">
    <name type="scientific">Nocardioides pocheonensis</name>
    <dbReference type="NCBI Taxonomy" id="661485"/>
    <lineage>
        <taxon>Bacteria</taxon>
        <taxon>Bacillati</taxon>
        <taxon>Actinomycetota</taxon>
        <taxon>Actinomycetes</taxon>
        <taxon>Propionibacteriales</taxon>
        <taxon>Nocardioidaceae</taxon>
        <taxon>Nocardioides</taxon>
    </lineage>
</organism>
<sequence>MFRRIRRGRTLALALGAASVLALAACGGGSGASASGKTFTVWWYEDAGNPQDAAWQDALKDFKAAHPNVKVHFERKVWQQIQDAGAMILNSKDAPDLLEYNKGNATAGAVSSKGLLTDLTSEASSQGWDKIAGSALTVGTYNSKGLMGPGKLYGIPSYGEYVSFAYNEDMFAKYGVKVPTTMDELDAAFAKFKSEGITPLAESAADYPAQHLLWGLALSYADHGWLNGYFGLKAPLDTSSDSPLTKAAETIADWTAKGYIDKKSSGMKPEDAWSLFRSGKAPITYAGTWMAGDFRDNIKSFKWGQFLMPGSGINPGSGGNIWVVPTKADNKDLAYDFIGLTLDKKRQDLMANAGGVALHADPADVSDPTGKMVNQTFSQLVSSDGLGLYGDWPVPNFYQVIQSNTQTLVAGRQTPDEFMKQLKTAYDQVQSTVGG</sequence>
<keyword evidence="1" id="KW-0732">Signal</keyword>
<feature type="signal peptide" evidence="1">
    <location>
        <begin position="1"/>
        <end position="24"/>
    </location>
</feature>
<comment type="caution">
    <text evidence="2">The sequence shown here is derived from an EMBL/GenBank/DDBJ whole genome shotgun (WGS) entry which is preliminary data.</text>
</comment>
<dbReference type="InterPro" id="IPR050490">
    <property type="entry name" value="Bact_solute-bd_prot1"/>
</dbReference>
<evidence type="ECO:0000313" key="2">
    <source>
        <dbReference type="EMBL" id="RNM12645.1"/>
    </source>
</evidence>
<accession>A0A3N0GJJ5</accession>
<dbReference type="AlphaFoldDB" id="A0A3N0GJJ5"/>
<feature type="chain" id="PRO_5038840854" evidence="1">
    <location>
        <begin position="25"/>
        <end position="435"/>
    </location>
</feature>
<dbReference type="InterPro" id="IPR006059">
    <property type="entry name" value="SBP"/>
</dbReference>
<evidence type="ECO:0000256" key="1">
    <source>
        <dbReference type="SAM" id="SignalP"/>
    </source>
</evidence>
<gene>
    <name evidence="2" type="ORF">EFL26_18730</name>
</gene>
<dbReference type="PROSITE" id="PS51257">
    <property type="entry name" value="PROKAR_LIPOPROTEIN"/>
    <property type="match status" value="1"/>
</dbReference>